<accession>A0A382YB66</accession>
<gene>
    <name evidence="1" type="ORF">METZ01_LOCUS432939</name>
</gene>
<reference evidence="1" key="1">
    <citation type="submission" date="2018-05" db="EMBL/GenBank/DDBJ databases">
        <authorList>
            <person name="Lanie J.A."/>
            <person name="Ng W.-L."/>
            <person name="Kazmierczak K.M."/>
            <person name="Andrzejewski T.M."/>
            <person name="Davidsen T.M."/>
            <person name="Wayne K.J."/>
            <person name="Tettelin H."/>
            <person name="Glass J.I."/>
            <person name="Rusch D."/>
            <person name="Podicherti R."/>
            <person name="Tsui H.-C.T."/>
            <person name="Winkler M.E."/>
        </authorList>
    </citation>
    <scope>NUCLEOTIDE SEQUENCE</scope>
</reference>
<dbReference type="InterPro" id="IPR043709">
    <property type="entry name" value="DUF5649"/>
</dbReference>
<feature type="non-terminal residue" evidence="1">
    <location>
        <position position="1"/>
    </location>
</feature>
<name>A0A382YB66_9ZZZZ</name>
<feature type="non-terminal residue" evidence="1">
    <location>
        <position position="265"/>
    </location>
</feature>
<proteinExistence type="predicted"/>
<dbReference type="EMBL" id="UINC01174119">
    <property type="protein sequence ID" value="SVD80085.1"/>
    <property type="molecule type" value="Genomic_DNA"/>
</dbReference>
<dbReference type="Pfam" id="PF18886">
    <property type="entry name" value="DUF5649"/>
    <property type="match status" value="4"/>
</dbReference>
<protein>
    <submittedName>
        <fullName evidence="1">Uncharacterized protein</fullName>
    </submittedName>
</protein>
<organism evidence="1">
    <name type="scientific">marine metagenome</name>
    <dbReference type="NCBI Taxonomy" id="408172"/>
    <lineage>
        <taxon>unclassified sequences</taxon>
        <taxon>metagenomes</taxon>
        <taxon>ecological metagenomes</taxon>
    </lineage>
</organism>
<evidence type="ECO:0000313" key="1">
    <source>
        <dbReference type="EMBL" id="SVD80085.1"/>
    </source>
</evidence>
<dbReference type="AlphaFoldDB" id="A0A382YB66"/>
<sequence>VISGKLANVTIHDYDEIFSFPALDITGNLEVEVSSRDEGPGTCSNTCNYAIKQESLSSLSILGTTTISVNTSGNHVRIDNATNDFGTLAVTGAKHIYVADENALMLGTTQGRWMTIAAGGPVTQIVDDTVTLTFDLHVSVDAEGYNVTLANSGNNVATVKNMKAANFSFTDTGGVALGINTVTGNFTITAGSAVSNNGALDIGGITTITAIGQTVELNEAQNNFVGEVRITGGAVTIVDEDTLVLGASTVGGAYTVTAGGAITQG</sequence>